<accession>A0A5C5X9Z0</accession>
<sequence>MNFSGELSGVVDRGVSWRNTLPVHSFLLARESRRNLCKSPWGENST</sequence>
<name>A0A5C5X9Z0_9BACT</name>
<dbReference type="EMBL" id="SJPK01000011">
    <property type="protein sequence ID" value="TWT59221.1"/>
    <property type="molecule type" value="Genomic_DNA"/>
</dbReference>
<organism evidence="1 2">
    <name type="scientific">Allorhodopirellula solitaria</name>
    <dbReference type="NCBI Taxonomy" id="2527987"/>
    <lineage>
        <taxon>Bacteria</taxon>
        <taxon>Pseudomonadati</taxon>
        <taxon>Planctomycetota</taxon>
        <taxon>Planctomycetia</taxon>
        <taxon>Pirellulales</taxon>
        <taxon>Pirellulaceae</taxon>
        <taxon>Allorhodopirellula</taxon>
    </lineage>
</organism>
<dbReference type="Proteomes" id="UP000318053">
    <property type="component" value="Unassembled WGS sequence"/>
</dbReference>
<reference evidence="1 2" key="1">
    <citation type="submission" date="2019-02" db="EMBL/GenBank/DDBJ databases">
        <title>Deep-cultivation of Planctomycetes and their phenomic and genomic characterization uncovers novel biology.</title>
        <authorList>
            <person name="Wiegand S."/>
            <person name="Jogler M."/>
            <person name="Boedeker C."/>
            <person name="Pinto D."/>
            <person name="Vollmers J."/>
            <person name="Rivas-Marin E."/>
            <person name="Kohn T."/>
            <person name="Peeters S.H."/>
            <person name="Heuer A."/>
            <person name="Rast P."/>
            <person name="Oberbeckmann S."/>
            <person name="Bunk B."/>
            <person name="Jeske O."/>
            <person name="Meyerdierks A."/>
            <person name="Storesund J.E."/>
            <person name="Kallscheuer N."/>
            <person name="Luecker S."/>
            <person name="Lage O.M."/>
            <person name="Pohl T."/>
            <person name="Merkel B.J."/>
            <person name="Hornburger P."/>
            <person name="Mueller R.-W."/>
            <person name="Bruemmer F."/>
            <person name="Labrenz M."/>
            <person name="Spormann A.M."/>
            <person name="Op Den Camp H."/>
            <person name="Overmann J."/>
            <person name="Amann R."/>
            <person name="Jetten M.S.M."/>
            <person name="Mascher T."/>
            <person name="Medema M.H."/>
            <person name="Devos D.P."/>
            <person name="Kaster A.-K."/>
            <person name="Ovreas L."/>
            <person name="Rohde M."/>
            <person name="Galperin M.Y."/>
            <person name="Jogler C."/>
        </authorList>
    </citation>
    <scope>NUCLEOTIDE SEQUENCE [LARGE SCALE GENOMIC DNA]</scope>
    <source>
        <strain evidence="1 2">CA85</strain>
    </source>
</reference>
<evidence type="ECO:0000313" key="2">
    <source>
        <dbReference type="Proteomes" id="UP000318053"/>
    </source>
</evidence>
<dbReference type="AlphaFoldDB" id="A0A5C5X9Z0"/>
<keyword evidence="2" id="KW-1185">Reference proteome</keyword>
<comment type="caution">
    <text evidence="1">The sequence shown here is derived from an EMBL/GenBank/DDBJ whole genome shotgun (WGS) entry which is preliminary data.</text>
</comment>
<gene>
    <name evidence="1" type="ORF">CA85_39170</name>
</gene>
<proteinExistence type="predicted"/>
<protein>
    <submittedName>
        <fullName evidence="1">Uncharacterized protein</fullName>
    </submittedName>
</protein>
<evidence type="ECO:0000313" key="1">
    <source>
        <dbReference type="EMBL" id="TWT59221.1"/>
    </source>
</evidence>